<dbReference type="PANTHER" id="PTHR36110">
    <property type="entry name" value="RING-CLEAVING DIOXYGENASE MHQE-RELATED"/>
    <property type="match status" value="1"/>
</dbReference>
<evidence type="ECO:0000313" key="3">
    <source>
        <dbReference type="Proteomes" id="UP001519288"/>
    </source>
</evidence>
<dbReference type="Proteomes" id="UP001519288">
    <property type="component" value="Unassembled WGS sequence"/>
</dbReference>
<dbReference type="InterPro" id="IPR052537">
    <property type="entry name" value="Extradiol_RC_dioxygenase"/>
</dbReference>
<keyword evidence="3" id="KW-1185">Reference proteome</keyword>
<accession>A0ABS4JGQ0</accession>
<gene>
    <name evidence="2" type="ORF">J2Z69_001909</name>
</gene>
<dbReference type="EMBL" id="JAGGLD010000002">
    <property type="protein sequence ID" value="MBP2000878.1"/>
    <property type="molecule type" value="Genomic_DNA"/>
</dbReference>
<sequence>MPISAGIHHITAFVNDVQTTVDFYAGVMGLRLVKRTVNYDAPDMYHLYFGNESGTPGTIMTFFPHEDAYLGTIGGGQVGITVYAIPRGSLLFWKARLQHYNIQTMENLRFGEQYIRFADPSGLLVDLVERESGEPSAWAFSGITAEQAIKGFGGAMLFSTAPEQTQRTLEKVIGLRQLGEEEGIIRFRTAASPVQTIDLVAAPIPAVETGAGTVHHLAWRAKNAEEQRLWREELIAAGLRPTPVTDRQYFTAVYFREPGGILFEIATDGPGFAVDEPAALLGTSLKLPEEWEQEREQIVQKLPSFEVRSLEGY</sequence>
<protein>
    <submittedName>
        <fullName evidence="2">Glyoxalase family protein</fullName>
    </submittedName>
</protein>
<evidence type="ECO:0000259" key="1">
    <source>
        <dbReference type="PROSITE" id="PS51819"/>
    </source>
</evidence>
<feature type="domain" description="VOC" evidence="1">
    <location>
        <begin position="151"/>
        <end position="268"/>
    </location>
</feature>
<feature type="domain" description="VOC" evidence="1">
    <location>
        <begin position="6"/>
        <end position="130"/>
    </location>
</feature>
<organism evidence="2 3">
    <name type="scientific">Paenibacillus shirakamiensis</name>
    <dbReference type="NCBI Taxonomy" id="1265935"/>
    <lineage>
        <taxon>Bacteria</taxon>
        <taxon>Bacillati</taxon>
        <taxon>Bacillota</taxon>
        <taxon>Bacilli</taxon>
        <taxon>Bacillales</taxon>
        <taxon>Paenibacillaceae</taxon>
        <taxon>Paenibacillus</taxon>
    </lineage>
</organism>
<dbReference type="SUPFAM" id="SSF54593">
    <property type="entry name" value="Glyoxalase/Bleomycin resistance protein/Dihydroxybiphenyl dioxygenase"/>
    <property type="match status" value="1"/>
</dbReference>
<dbReference type="Pfam" id="PF00903">
    <property type="entry name" value="Glyoxalase"/>
    <property type="match status" value="2"/>
</dbReference>
<dbReference type="Gene3D" id="3.10.180.10">
    <property type="entry name" value="2,3-Dihydroxybiphenyl 1,2-Dioxygenase, domain 1"/>
    <property type="match status" value="2"/>
</dbReference>
<dbReference type="InterPro" id="IPR037523">
    <property type="entry name" value="VOC_core"/>
</dbReference>
<comment type="caution">
    <text evidence="2">The sequence shown here is derived from an EMBL/GenBank/DDBJ whole genome shotgun (WGS) entry which is preliminary data.</text>
</comment>
<dbReference type="RefSeq" id="WP_209861383.1">
    <property type="nucleotide sequence ID" value="NZ_JAGGLD010000002.1"/>
</dbReference>
<dbReference type="PROSITE" id="PS51819">
    <property type="entry name" value="VOC"/>
    <property type="match status" value="2"/>
</dbReference>
<proteinExistence type="predicted"/>
<reference evidence="2 3" key="1">
    <citation type="submission" date="2021-03" db="EMBL/GenBank/DDBJ databases">
        <title>Genomic Encyclopedia of Type Strains, Phase IV (KMG-IV): sequencing the most valuable type-strain genomes for metagenomic binning, comparative biology and taxonomic classification.</title>
        <authorList>
            <person name="Goeker M."/>
        </authorList>
    </citation>
    <scope>NUCLEOTIDE SEQUENCE [LARGE SCALE GENOMIC DNA]</scope>
    <source>
        <strain evidence="2 3">DSM 26806</strain>
    </source>
</reference>
<dbReference type="InterPro" id="IPR004360">
    <property type="entry name" value="Glyas_Fos-R_dOase_dom"/>
</dbReference>
<evidence type="ECO:0000313" key="2">
    <source>
        <dbReference type="EMBL" id="MBP2000878.1"/>
    </source>
</evidence>
<dbReference type="PANTHER" id="PTHR36110:SF2">
    <property type="entry name" value="RING-CLEAVING DIOXYGENASE MHQE-RELATED"/>
    <property type="match status" value="1"/>
</dbReference>
<dbReference type="InterPro" id="IPR029068">
    <property type="entry name" value="Glyas_Bleomycin-R_OHBP_Dase"/>
</dbReference>
<name>A0ABS4JGQ0_9BACL</name>